<protein>
    <submittedName>
        <fullName evidence="2">Uncharacterized protein</fullName>
    </submittedName>
</protein>
<organism evidence="2">
    <name type="scientific">Edafosvirus sp</name>
    <dbReference type="NCBI Taxonomy" id="2487765"/>
    <lineage>
        <taxon>Viruses</taxon>
        <taxon>Varidnaviria</taxon>
        <taxon>Bamfordvirae</taxon>
        <taxon>Nucleocytoviricota</taxon>
        <taxon>Megaviricetes</taxon>
        <taxon>Imitervirales</taxon>
        <taxon>Mimiviridae</taxon>
        <taxon>Klosneuvirinae</taxon>
    </lineage>
</organism>
<dbReference type="EMBL" id="MK072092">
    <property type="protein sequence ID" value="AYV78719.1"/>
    <property type="molecule type" value="Genomic_DNA"/>
</dbReference>
<keyword evidence="1" id="KW-1133">Transmembrane helix</keyword>
<reference evidence="2" key="1">
    <citation type="submission" date="2018-10" db="EMBL/GenBank/DDBJ databases">
        <title>Hidden diversity of soil giant viruses.</title>
        <authorList>
            <person name="Schulz F."/>
            <person name="Alteio L."/>
            <person name="Goudeau D."/>
            <person name="Ryan E.M."/>
            <person name="Malmstrom R.R."/>
            <person name="Blanchard J."/>
            <person name="Woyke T."/>
        </authorList>
    </citation>
    <scope>NUCLEOTIDE SEQUENCE</scope>
    <source>
        <strain evidence="2">EDV1</strain>
    </source>
</reference>
<proteinExistence type="predicted"/>
<feature type="transmembrane region" description="Helical" evidence="1">
    <location>
        <begin position="12"/>
        <end position="29"/>
    </location>
</feature>
<name>A0A3G4ZZB4_9VIRU</name>
<accession>A0A3G4ZZB4</accession>
<keyword evidence="1" id="KW-0812">Transmembrane</keyword>
<evidence type="ECO:0000256" key="1">
    <source>
        <dbReference type="SAM" id="Phobius"/>
    </source>
</evidence>
<keyword evidence="1" id="KW-0472">Membrane</keyword>
<evidence type="ECO:0000313" key="2">
    <source>
        <dbReference type="EMBL" id="AYV78719.1"/>
    </source>
</evidence>
<gene>
    <name evidence="2" type="ORF">Edafosvirus27_8</name>
</gene>
<sequence>MYRTNVKIENHNYYISFIYFSISMFMGLFQTKEIVQINHNPIPSKKIPPVTIYDLGNDIVGHISLYNDLVDQINTKKVAKIYSKIKYDNKQFIELVYKHVQKIGIIAEDDQFTYEKWDRYNCGCSIDDICINGIDYKIFRYWLRFQYLQPLKMIQPIYELCIKKSEWDYYCNNYKQLIFSIQHQLKKYEYNYDPTTIKKLKEIVNFKFWSIYRTYELYPISDDVFRFRFGHSYRYNQYNDYHEAGLHNNSLKKMFDKFAENNYKPIRKFVTLDFPLDKLNK</sequence>